<dbReference type="Proteomes" id="UP001216579">
    <property type="component" value="Unassembled WGS sequence"/>
</dbReference>
<feature type="signal peptide" evidence="3">
    <location>
        <begin position="1"/>
        <end position="23"/>
    </location>
</feature>
<reference evidence="5 6" key="1">
    <citation type="submission" date="2023-03" db="EMBL/GenBank/DDBJ databases">
        <title>Draft genome sequence of Streptomyces sp. RB6PN23 isolated from peat swamp forest in Thailand.</title>
        <authorList>
            <person name="Klaysubun C."/>
            <person name="Duangmal K."/>
        </authorList>
    </citation>
    <scope>NUCLEOTIDE SEQUENCE [LARGE SCALE GENOMIC DNA]</scope>
    <source>
        <strain evidence="5 6">RB6PN23</strain>
    </source>
</reference>
<dbReference type="InterPro" id="IPR011330">
    <property type="entry name" value="Glyco_hydro/deAcase_b/a-brl"/>
</dbReference>
<evidence type="ECO:0000256" key="1">
    <source>
        <dbReference type="ARBA" id="ARBA00022723"/>
    </source>
</evidence>
<dbReference type="SUPFAM" id="SSF88713">
    <property type="entry name" value="Glycoside hydrolase/deacetylase"/>
    <property type="match status" value="1"/>
</dbReference>
<evidence type="ECO:0000313" key="5">
    <source>
        <dbReference type="EMBL" id="MDF3288281.1"/>
    </source>
</evidence>
<dbReference type="InterPro" id="IPR002509">
    <property type="entry name" value="NODB_dom"/>
</dbReference>
<dbReference type="PROSITE" id="PS51257">
    <property type="entry name" value="PROKAR_LIPOPROTEIN"/>
    <property type="match status" value="1"/>
</dbReference>
<protein>
    <submittedName>
        <fullName evidence="5">Polysaccharide deacetylase family protein</fullName>
    </submittedName>
</protein>
<dbReference type="Gene3D" id="3.20.20.370">
    <property type="entry name" value="Glycoside hydrolase/deacetylase"/>
    <property type="match status" value="1"/>
</dbReference>
<organism evidence="5 6">
    <name type="scientific">Streptomyces silvisoli</name>
    <dbReference type="NCBI Taxonomy" id="3034235"/>
    <lineage>
        <taxon>Bacteria</taxon>
        <taxon>Bacillati</taxon>
        <taxon>Actinomycetota</taxon>
        <taxon>Actinomycetes</taxon>
        <taxon>Kitasatosporales</taxon>
        <taxon>Streptomycetaceae</taxon>
        <taxon>Streptomyces</taxon>
    </lineage>
</organism>
<evidence type="ECO:0000313" key="6">
    <source>
        <dbReference type="Proteomes" id="UP001216579"/>
    </source>
</evidence>
<evidence type="ECO:0000256" key="3">
    <source>
        <dbReference type="SAM" id="SignalP"/>
    </source>
</evidence>
<dbReference type="PROSITE" id="PS51677">
    <property type="entry name" value="NODB"/>
    <property type="match status" value="1"/>
</dbReference>
<evidence type="ECO:0000259" key="4">
    <source>
        <dbReference type="PROSITE" id="PS51677"/>
    </source>
</evidence>
<proteinExistence type="predicted"/>
<sequence length="247" mass="26397">MPVLAARGLAGLAVAALTAVLTACGGGPHASGGRTTPGQVAGVDCLRARCLALSYDDGPSSYTAPLLRVLEGRHATATFFLIGRQVRGYRQDVRRQYRDGDAIGDHTVSHPDLTRLSSARVRYQITTAARQIAAADGLTPTMLRPPYGAQDARIRALARAAGLSVVMWNDDPRDWQVRDAPLIERQVLEQARPGGIVELHDRYAATVAATPHLIDALRARGYTLVTIPQLLAHSGGLRPGAVYFHGP</sequence>
<dbReference type="InterPro" id="IPR050248">
    <property type="entry name" value="Polysacc_deacetylase_ArnD"/>
</dbReference>
<keyword evidence="3" id="KW-0732">Signal</keyword>
<gene>
    <name evidence="5" type="ORF">P3G67_03360</name>
</gene>
<dbReference type="PANTHER" id="PTHR10587">
    <property type="entry name" value="GLYCOSYL TRANSFERASE-RELATED"/>
    <property type="match status" value="1"/>
</dbReference>
<keyword evidence="6" id="KW-1185">Reference proteome</keyword>
<evidence type="ECO:0000256" key="2">
    <source>
        <dbReference type="ARBA" id="ARBA00022801"/>
    </source>
</evidence>
<dbReference type="PANTHER" id="PTHR10587:SF133">
    <property type="entry name" value="CHITIN DEACETYLASE 1-RELATED"/>
    <property type="match status" value="1"/>
</dbReference>
<accession>A0ABT5ZF14</accession>
<dbReference type="Pfam" id="PF01522">
    <property type="entry name" value="Polysacc_deac_1"/>
    <property type="match status" value="1"/>
</dbReference>
<feature type="chain" id="PRO_5046902109" evidence="3">
    <location>
        <begin position="24"/>
        <end position="247"/>
    </location>
</feature>
<feature type="domain" description="NodB homology" evidence="4">
    <location>
        <begin position="49"/>
        <end position="225"/>
    </location>
</feature>
<dbReference type="EMBL" id="JARJBC010000002">
    <property type="protein sequence ID" value="MDF3288281.1"/>
    <property type="molecule type" value="Genomic_DNA"/>
</dbReference>
<keyword evidence="1" id="KW-0479">Metal-binding</keyword>
<dbReference type="RefSeq" id="WP_276092421.1">
    <property type="nucleotide sequence ID" value="NZ_JARJBC010000002.1"/>
</dbReference>
<keyword evidence="2" id="KW-0378">Hydrolase</keyword>
<name>A0ABT5ZF14_9ACTN</name>
<comment type="caution">
    <text evidence="5">The sequence shown here is derived from an EMBL/GenBank/DDBJ whole genome shotgun (WGS) entry which is preliminary data.</text>
</comment>